<evidence type="ECO:0000313" key="2">
    <source>
        <dbReference type="EMBL" id="MDR6892227.1"/>
    </source>
</evidence>
<feature type="region of interest" description="Disordered" evidence="1">
    <location>
        <begin position="235"/>
        <end position="260"/>
    </location>
</feature>
<sequence length="260" mass="29847">MSESHYDPILEKEADQLFKEAVGLAHASGIKDVKRYLGKEADKELACNSEYNSHALLQELSIMFSMAELTEPLELLFRGRITQVLALPPHAWKAIYYSMPTLRWCAEVTNLTGYTELFSKPTNAECRLDSPYRSIASRELKRLIEPGRIEELFYGSLENPSMGWRPDPVSMYHTYFEEMIDLTNFISGFPFGNDIGWSREDYARALETDALIIRQQLGFPETMPNLPENPNVILPDDFPGFPEWTPDPRHIPKRPAQDDQ</sequence>
<proteinExistence type="predicted"/>
<protein>
    <submittedName>
        <fullName evidence="2">Uncharacterized protein</fullName>
    </submittedName>
</protein>
<reference evidence="2" key="1">
    <citation type="submission" date="2023-07" db="EMBL/GenBank/DDBJ databases">
        <title>Sequencing the genomes of 1000 actinobacteria strains.</title>
        <authorList>
            <person name="Klenk H.-P."/>
        </authorList>
    </citation>
    <scope>NUCLEOTIDE SEQUENCE</scope>
    <source>
        <strain evidence="2">DSM 13988</strain>
    </source>
</reference>
<evidence type="ECO:0000256" key="1">
    <source>
        <dbReference type="SAM" id="MobiDB-lite"/>
    </source>
</evidence>
<comment type="caution">
    <text evidence="2">The sequence shown here is derived from an EMBL/GenBank/DDBJ whole genome shotgun (WGS) entry which is preliminary data.</text>
</comment>
<organism evidence="2 3">
    <name type="scientific">Falsarthrobacter nasiphocae</name>
    <dbReference type="NCBI Taxonomy" id="189863"/>
    <lineage>
        <taxon>Bacteria</taxon>
        <taxon>Bacillati</taxon>
        <taxon>Actinomycetota</taxon>
        <taxon>Actinomycetes</taxon>
        <taxon>Micrococcales</taxon>
        <taxon>Micrococcaceae</taxon>
        <taxon>Falsarthrobacter</taxon>
    </lineage>
</organism>
<keyword evidence="3" id="KW-1185">Reference proteome</keyword>
<dbReference type="AlphaFoldDB" id="A0AAE3YH76"/>
<dbReference type="EMBL" id="JAVDUI010000001">
    <property type="protein sequence ID" value="MDR6892227.1"/>
    <property type="molecule type" value="Genomic_DNA"/>
</dbReference>
<name>A0AAE3YH76_9MICC</name>
<dbReference type="Proteomes" id="UP001247307">
    <property type="component" value="Unassembled WGS sequence"/>
</dbReference>
<dbReference type="RefSeq" id="WP_309850911.1">
    <property type="nucleotide sequence ID" value="NZ_BAAAIU010000036.1"/>
</dbReference>
<accession>A0AAE3YH76</accession>
<gene>
    <name evidence="2" type="ORF">J2S35_001167</name>
</gene>
<evidence type="ECO:0000313" key="3">
    <source>
        <dbReference type="Proteomes" id="UP001247307"/>
    </source>
</evidence>
<feature type="compositionally biased region" description="Basic and acidic residues" evidence="1">
    <location>
        <begin position="246"/>
        <end position="260"/>
    </location>
</feature>